<sequence>MVETIKEALFKNEVKAAISVFQRQFFSYIFPIKYSRLLIASLFVATWVYLNTNFPWPSEHINRFLFEVTKDRLLYDLIKCLFFTVPIVISFFLIFKNSAGFLFSKMEKGYLIRFVAFFVYLEFVLSFGVALICRAMGIEFNAHVGIRNVELSTYFELVVGLIAEQLFFFLILFFALATLYKINQKISTLNLLLSMAFAALVFGLAHLSAYDNNVLQCLLIIGIPFTVIQTTIFLITKNMLAGYLVHLLFDLMIFSIVNF</sequence>
<feature type="transmembrane region" description="Helical" evidence="1">
    <location>
        <begin position="213"/>
        <end position="235"/>
    </location>
</feature>
<dbReference type="InterPro" id="IPR003675">
    <property type="entry name" value="Rce1/LyrA-like_dom"/>
</dbReference>
<accession>A0A9W5LE65</accession>
<dbReference type="EMBL" id="AMXN01000014">
    <property type="protein sequence ID" value="ELS59068.1"/>
    <property type="molecule type" value="Genomic_DNA"/>
</dbReference>
<dbReference type="GO" id="GO:0004175">
    <property type="term" value="F:endopeptidase activity"/>
    <property type="evidence" value="ECO:0007669"/>
    <property type="project" value="UniProtKB-ARBA"/>
</dbReference>
<feature type="transmembrane region" description="Helical" evidence="1">
    <location>
        <begin position="157"/>
        <end position="177"/>
    </location>
</feature>
<organism evidence="3 4">
    <name type="scientific">Bacillus inaquosorum KCTC 13429</name>
    <dbReference type="NCBI Taxonomy" id="1236548"/>
    <lineage>
        <taxon>Bacteria</taxon>
        <taxon>Bacillati</taxon>
        <taxon>Bacillota</taxon>
        <taxon>Bacilli</taxon>
        <taxon>Bacillales</taxon>
        <taxon>Bacillaceae</taxon>
        <taxon>Bacillus</taxon>
    </lineage>
</organism>
<evidence type="ECO:0000313" key="4">
    <source>
        <dbReference type="Proteomes" id="UP000011182"/>
    </source>
</evidence>
<feature type="transmembrane region" description="Helical" evidence="1">
    <location>
        <begin position="189"/>
        <end position="207"/>
    </location>
</feature>
<proteinExistence type="predicted"/>
<evidence type="ECO:0000313" key="3">
    <source>
        <dbReference type="EMBL" id="ELS59068.1"/>
    </source>
</evidence>
<feature type="transmembrane region" description="Helical" evidence="1">
    <location>
        <begin position="73"/>
        <end position="95"/>
    </location>
</feature>
<dbReference type="GO" id="GO:0080120">
    <property type="term" value="P:CAAX-box protein maturation"/>
    <property type="evidence" value="ECO:0007669"/>
    <property type="project" value="UniProtKB-ARBA"/>
</dbReference>
<evidence type="ECO:0000256" key="1">
    <source>
        <dbReference type="SAM" id="Phobius"/>
    </source>
</evidence>
<keyword evidence="1" id="KW-0812">Transmembrane</keyword>
<feature type="transmembrane region" description="Helical" evidence="1">
    <location>
        <begin position="115"/>
        <end position="137"/>
    </location>
</feature>
<gene>
    <name evidence="3" type="ORF">BSI_43820</name>
</gene>
<dbReference type="Proteomes" id="UP000011182">
    <property type="component" value="Unassembled WGS sequence"/>
</dbReference>
<feature type="transmembrane region" description="Helical" evidence="1">
    <location>
        <begin position="25"/>
        <end position="50"/>
    </location>
</feature>
<dbReference type="Pfam" id="PF02517">
    <property type="entry name" value="Rce1-like"/>
    <property type="match status" value="1"/>
</dbReference>
<feature type="transmembrane region" description="Helical" evidence="1">
    <location>
        <begin position="240"/>
        <end position="257"/>
    </location>
</feature>
<protein>
    <recommendedName>
        <fullName evidence="2">CAAX prenyl protease 2/Lysostaphin resistance protein A-like domain-containing protein</fullName>
    </recommendedName>
</protein>
<keyword evidence="1" id="KW-0472">Membrane</keyword>
<evidence type="ECO:0000259" key="2">
    <source>
        <dbReference type="Pfam" id="PF02517"/>
    </source>
</evidence>
<comment type="caution">
    <text evidence="3">The sequence shown here is derived from an EMBL/GenBank/DDBJ whole genome shotgun (WGS) entry which is preliminary data.</text>
</comment>
<feature type="domain" description="CAAX prenyl protease 2/Lysostaphin resistance protein A-like" evidence="2">
    <location>
        <begin position="156"/>
        <end position="252"/>
    </location>
</feature>
<dbReference type="AlphaFoldDB" id="A0A9W5LE65"/>
<name>A0A9W5LE65_9BACI</name>
<keyword evidence="4" id="KW-1185">Reference proteome</keyword>
<reference evidence="3 4" key="1">
    <citation type="journal article" date="2014" name="Syst. Appl. Microbiol.">
        <title>Genomic insights into the taxonomic status of the three subspecies of Bacillus subtilis.</title>
        <authorList>
            <person name="Yi H."/>
            <person name="Chun J."/>
            <person name="Cha C.J."/>
        </authorList>
    </citation>
    <scope>NUCLEOTIDE SEQUENCE [LARGE SCALE GENOMIC DNA]</scope>
    <source>
        <strain evidence="3 4">KCTC 13429</strain>
    </source>
</reference>
<keyword evidence="1" id="KW-1133">Transmembrane helix</keyword>